<dbReference type="Pfam" id="PF01161">
    <property type="entry name" value="PBP"/>
    <property type="match status" value="1"/>
</dbReference>
<evidence type="ECO:0000313" key="3">
    <source>
        <dbReference type="Proteomes" id="UP000076761"/>
    </source>
</evidence>
<dbReference type="InParanoid" id="A0A165SR85"/>
<dbReference type="GO" id="GO:0030414">
    <property type="term" value="F:peptidase inhibitor activity"/>
    <property type="evidence" value="ECO:0007669"/>
    <property type="project" value="TreeGrafter"/>
</dbReference>
<dbReference type="GO" id="GO:0005543">
    <property type="term" value="F:phospholipid binding"/>
    <property type="evidence" value="ECO:0007669"/>
    <property type="project" value="TreeGrafter"/>
</dbReference>
<evidence type="ECO:0000256" key="1">
    <source>
        <dbReference type="SAM" id="MobiDB-lite"/>
    </source>
</evidence>
<dbReference type="CDD" id="cd00866">
    <property type="entry name" value="PEBP_euk"/>
    <property type="match status" value="1"/>
</dbReference>
<dbReference type="EMBL" id="KV425571">
    <property type="protein sequence ID" value="KZT25548.1"/>
    <property type="molecule type" value="Genomic_DNA"/>
</dbReference>
<feature type="region of interest" description="Disordered" evidence="1">
    <location>
        <begin position="127"/>
        <end position="148"/>
    </location>
</feature>
<dbReference type="AlphaFoldDB" id="A0A165SR85"/>
<gene>
    <name evidence="2" type="ORF">NEOLEDRAFT_1162706</name>
</gene>
<dbReference type="InterPro" id="IPR035810">
    <property type="entry name" value="PEBP_euk"/>
</dbReference>
<name>A0A165SR85_9AGAM</name>
<proteinExistence type="predicted"/>
<organism evidence="2 3">
    <name type="scientific">Neolentinus lepideus HHB14362 ss-1</name>
    <dbReference type="NCBI Taxonomy" id="1314782"/>
    <lineage>
        <taxon>Eukaryota</taxon>
        <taxon>Fungi</taxon>
        <taxon>Dikarya</taxon>
        <taxon>Basidiomycota</taxon>
        <taxon>Agaricomycotina</taxon>
        <taxon>Agaricomycetes</taxon>
        <taxon>Gloeophyllales</taxon>
        <taxon>Gloeophyllaceae</taxon>
        <taxon>Neolentinus</taxon>
    </lineage>
</organism>
<evidence type="ECO:0000313" key="2">
    <source>
        <dbReference type="EMBL" id="KZT25548.1"/>
    </source>
</evidence>
<dbReference type="InterPro" id="IPR008914">
    <property type="entry name" value="PEBP"/>
</dbReference>
<dbReference type="STRING" id="1314782.A0A165SR85"/>
<reference evidence="2 3" key="1">
    <citation type="journal article" date="2016" name="Mol. Biol. Evol.">
        <title>Comparative Genomics of Early-Diverging Mushroom-Forming Fungi Provides Insights into the Origins of Lignocellulose Decay Capabilities.</title>
        <authorList>
            <person name="Nagy L.G."/>
            <person name="Riley R."/>
            <person name="Tritt A."/>
            <person name="Adam C."/>
            <person name="Daum C."/>
            <person name="Floudas D."/>
            <person name="Sun H."/>
            <person name="Yadav J.S."/>
            <person name="Pangilinan J."/>
            <person name="Larsson K.H."/>
            <person name="Matsuura K."/>
            <person name="Barry K."/>
            <person name="Labutti K."/>
            <person name="Kuo R."/>
            <person name="Ohm R.A."/>
            <person name="Bhattacharya S.S."/>
            <person name="Shirouzu T."/>
            <person name="Yoshinaga Y."/>
            <person name="Martin F.M."/>
            <person name="Grigoriev I.V."/>
            <person name="Hibbett D.S."/>
        </authorList>
    </citation>
    <scope>NUCLEOTIDE SEQUENCE [LARGE SCALE GENOMIC DNA]</scope>
    <source>
        <strain evidence="2 3">HHB14362 ss-1</strain>
    </source>
</reference>
<protein>
    <submittedName>
        <fullName evidence="2">PEBP-like protein</fullName>
    </submittedName>
</protein>
<keyword evidence="3" id="KW-1185">Reference proteome</keyword>
<dbReference type="PANTHER" id="PTHR11362:SF148">
    <property type="entry name" value="CARBOXYPEPTIDASE Y INHIBITOR"/>
    <property type="match status" value="1"/>
</dbReference>
<dbReference type="InterPro" id="IPR036610">
    <property type="entry name" value="PEBP-like_sf"/>
</dbReference>
<dbReference type="Gene3D" id="3.90.280.10">
    <property type="entry name" value="PEBP-like"/>
    <property type="match status" value="1"/>
</dbReference>
<dbReference type="SUPFAM" id="SSF49777">
    <property type="entry name" value="PEBP-like"/>
    <property type="match status" value="1"/>
</dbReference>
<dbReference type="Proteomes" id="UP000076761">
    <property type="component" value="Unassembled WGS sequence"/>
</dbReference>
<accession>A0A165SR85</accession>
<dbReference type="PANTHER" id="PTHR11362">
    <property type="entry name" value="PHOSPHATIDYLETHANOLAMINE-BINDING PROTEIN"/>
    <property type="match status" value="1"/>
</dbReference>
<dbReference type="GO" id="GO:0046578">
    <property type="term" value="P:regulation of Ras protein signal transduction"/>
    <property type="evidence" value="ECO:0007669"/>
    <property type="project" value="TreeGrafter"/>
</dbReference>
<sequence>MSLLDPLSTVVTALKRESIIPDVLPEDFYPSMLFSVIWPNGKEAVLGNELTREDTLDEPSINFAPMNVPPEQAYSEGEGELTYTVVMLDPDAPGRADPKFKCFRHWVITGLRSPPQTNLQSDKLLAAQSKPSTTPYRPPGPPPGTGEHRYTLLLFQEPPSAPLEIPQGATEYGAALEERLRWNAIDFGQKYGLKLVGANFFICRSID</sequence>
<dbReference type="OrthoDB" id="2506647at2759"/>
<dbReference type="GO" id="GO:0030162">
    <property type="term" value="P:regulation of proteolysis"/>
    <property type="evidence" value="ECO:0007669"/>
    <property type="project" value="TreeGrafter"/>
</dbReference>